<proteinExistence type="predicted"/>
<reference evidence="1" key="1">
    <citation type="submission" date="2014-09" db="EMBL/GenBank/DDBJ databases">
        <authorList>
            <person name="Magalhaes I.L.F."/>
            <person name="Oliveira U."/>
            <person name="Santos F.R."/>
            <person name="Vidigal T.H.D.A."/>
            <person name="Brescovit A.D."/>
            <person name="Santos A.J."/>
        </authorList>
    </citation>
    <scope>NUCLEOTIDE SEQUENCE</scope>
    <source>
        <tissue evidence="1">Shoot tissue taken approximately 20 cm above the soil surface</tissue>
    </source>
</reference>
<protein>
    <submittedName>
        <fullName evidence="1">Uncharacterized protein</fullName>
    </submittedName>
</protein>
<dbReference type="AlphaFoldDB" id="A0A0A8YSS0"/>
<name>A0A0A8YSS0_ARUDO</name>
<accession>A0A0A8YSS0</accession>
<reference evidence="1" key="2">
    <citation type="journal article" date="2015" name="Data Brief">
        <title>Shoot transcriptome of the giant reed, Arundo donax.</title>
        <authorList>
            <person name="Barrero R.A."/>
            <person name="Guerrero F.D."/>
            <person name="Moolhuijzen P."/>
            <person name="Goolsby J.A."/>
            <person name="Tidwell J."/>
            <person name="Bellgard S.E."/>
            <person name="Bellgard M.I."/>
        </authorList>
    </citation>
    <scope>NUCLEOTIDE SEQUENCE</scope>
    <source>
        <tissue evidence="1">Shoot tissue taken approximately 20 cm above the soil surface</tissue>
    </source>
</reference>
<evidence type="ECO:0000313" key="1">
    <source>
        <dbReference type="EMBL" id="JAD27610.1"/>
    </source>
</evidence>
<sequence>MAGLMMGCMRTCCATLGFVFVLVWDSKDQFLKFVTRC</sequence>
<organism evidence="1">
    <name type="scientific">Arundo donax</name>
    <name type="common">Giant reed</name>
    <name type="synonym">Donax arundinaceus</name>
    <dbReference type="NCBI Taxonomy" id="35708"/>
    <lineage>
        <taxon>Eukaryota</taxon>
        <taxon>Viridiplantae</taxon>
        <taxon>Streptophyta</taxon>
        <taxon>Embryophyta</taxon>
        <taxon>Tracheophyta</taxon>
        <taxon>Spermatophyta</taxon>
        <taxon>Magnoliopsida</taxon>
        <taxon>Liliopsida</taxon>
        <taxon>Poales</taxon>
        <taxon>Poaceae</taxon>
        <taxon>PACMAD clade</taxon>
        <taxon>Arundinoideae</taxon>
        <taxon>Arundineae</taxon>
        <taxon>Arundo</taxon>
    </lineage>
</organism>
<dbReference type="EMBL" id="GBRH01270285">
    <property type="protein sequence ID" value="JAD27610.1"/>
    <property type="molecule type" value="Transcribed_RNA"/>
</dbReference>